<evidence type="ECO:0000256" key="1">
    <source>
        <dbReference type="ARBA" id="ARBA00005953"/>
    </source>
</evidence>
<dbReference type="EC" id="3.1.2.-" evidence="3"/>
<dbReference type="Gene3D" id="3.10.129.10">
    <property type="entry name" value="Hotdog Thioesterase"/>
    <property type="match status" value="1"/>
</dbReference>
<dbReference type="InterPro" id="IPR050563">
    <property type="entry name" value="4-hydroxybenzoyl-CoA_TE"/>
</dbReference>
<dbReference type="PANTHER" id="PTHR31793">
    <property type="entry name" value="4-HYDROXYBENZOYL-COA THIOESTERASE FAMILY MEMBER"/>
    <property type="match status" value="1"/>
</dbReference>
<dbReference type="PANTHER" id="PTHR31793:SF27">
    <property type="entry name" value="NOVEL THIOESTERASE SUPERFAMILY DOMAIN AND SAPOSIN A-TYPE DOMAIN CONTAINING PROTEIN (0610012H03RIK)"/>
    <property type="match status" value="1"/>
</dbReference>
<dbReference type="InterPro" id="IPR006684">
    <property type="entry name" value="YbgC/YbaW"/>
</dbReference>
<sequence length="125" mass="14461">MFQITLSVRDYECDMQGIVNNAVYLNYFEHARHEYLHSIGLDFKALLLQNIVLVATRVEVDYKRSLKSGDIFSVTVNIEKSSPIRYVFEQTIMIEDKVMANAKTYVVSLNEHGKPTRFPILEKIS</sequence>
<reference evidence="3" key="1">
    <citation type="submission" date="2015-09" db="EMBL/GenBank/DDBJ databases">
        <title>Draft Genome Sequences of Two Novel Amoeba-resistant Intranuclear Bacteria, Candidatus Berkiella cookevillensis and Candidatus Berkiella aquae.</title>
        <authorList>
            <person name="Mehari Y.T."/>
            <person name="Arivett B.A."/>
            <person name="Farone A.L."/>
            <person name="Gunderson J.H."/>
            <person name="Farone M.B."/>
        </authorList>
    </citation>
    <scope>NUCLEOTIDE SEQUENCE [LARGE SCALE GENOMIC DNA]</scope>
    <source>
        <strain evidence="3">HT99</strain>
    </source>
</reference>
<dbReference type="AlphaFoldDB" id="A0A0Q9YY30"/>
<dbReference type="NCBIfam" id="TIGR00051">
    <property type="entry name" value="YbgC/FadM family acyl-CoA thioesterase"/>
    <property type="match status" value="1"/>
</dbReference>
<evidence type="ECO:0000256" key="2">
    <source>
        <dbReference type="ARBA" id="ARBA00022801"/>
    </source>
</evidence>
<accession>A0A0Q9YY30</accession>
<proteinExistence type="inferred from homology"/>
<dbReference type="OrthoDB" id="9799036at2"/>
<dbReference type="STRING" id="295108.HT99x_01984"/>
<dbReference type="InterPro" id="IPR029069">
    <property type="entry name" value="HotDog_dom_sf"/>
</dbReference>
<comment type="similarity">
    <text evidence="1">Belongs to the 4-hydroxybenzoyl-CoA thioesterase family.</text>
</comment>
<organism evidence="3">
    <name type="scientific">Candidatus Berkiella aquae</name>
    <dbReference type="NCBI Taxonomy" id="295108"/>
    <lineage>
        <taxon>Bacteria</taxon>
        <taxon>Pseudomonadati</taxon>
        <taxon>Pseudomonadota</taxon>
        <taxon>Gammaproteobacteria</taxon>
        <taxon>Candidatus Berkiellales</taxon>
        <taxon>Candidatus Berkiellaceae</taxon>
        <taxon>Candidatus Berkiella</taxon>
    </lineage>
</organism>
<dbReference type="Pfam" id="PF13279">
    <property type="entry name" value="4HBT_2"/>
    <property type="match status" value="1"/>
</dbReference>
<dbReference type="PIRSF" id="PIRSF003230">
    <property type="entry name" value="YbgC"/>
    <property type="match status" value="1"/>
</dbReference>
<evidence type="ECO:0000313" key="3">
    <source>
        <dbReference type="EMBL" id="KRG21064.1"/>
    </source>
</evidence>
<dbReference type="CDD" id="cd00586">
    <property type="entry name" value="4HBT"/>
    <property type="match status" value="1"/>
</dbReference>
<dbReference type="EMBL" id="LKAJ01000007">
    <property type="protein sequence ID" value="KRG21064.1"/>
    <property type="molecule type" value="Genomic_DNA"/>
</dbReference>
<dbReference type="GO" id="GO:0047617">
    <property type="term" value="F:fatty acyl-CoA hydrolase activity"/>
    <property type="evidence" value="ECO:0007669"/>
    <property type="project" value="TreeGrafter"/>
</dbReference>
<gene>
    <name evidence="3" type="primary">fadM</name>
    <name evidence="3" type="ORF">HT99x_01984</name>
</gene>
<dbReference type="RefSeq" id="WP_075066604.1">
    <property type="nucleotide sequence ID" value="NZ_LKAJ02000001.1"/>
</dbReference>
<comment type="caution">
    <text evidence="3">The sequence shown here is derived from an EMBL/GenBank/DDBJ whole genome shotgun (WGS) entry which is preliminary data.</text>
</comment>
<name>A0A0Q9YY30_9GAMM</name>
<dbReference type="SUPFAM" id="SSF54637">
    <property type="entry name" value="Thioesterase/thiol ester dehydrase-isomerase"/>
    <property type="match status" value="1"/>
</dbReference>
<keyword evidence="2 3" id="KW-0378">Hydrolase</keyword>
<protein>
    <submittedName>
        <fullName evidence="3">Long-chain acyl-CoA thioesterase FadM</fullName>
        <ecNumber evidence="3">3.1.2.-</ecNumber>
    </submittedName>
</protein>